<name>A0A368PXQ5_SETIT</name>
<organism evidence="1">
    <name type="scientific">Setaria italica</name>
    <name type="common">Foxtail millet</name>
    <name type="synonym">Panicum italicum</name>
    <dbReference type="NCBI Taxonomy" id="4555"/>
    <lineage>
        <taxon>Eukaryota</taxon>
        <taxon>Viridiplantae</taxon>
        <taxon>Streptophyta</taxon>
        <taxon>Embryophyta</taxon>
        <taxon>Tracheophyta</taxon>
        <taxon>Spermatophyta</taxon>
        <taxon>Magnoliopsida</taxon>
        <taxon>Liliopsida</taxon>
        <taxon>Poales</taxon>
        <taxon>Poaceae</taxon>
        <taxon>PACMAD clade</taxon>
        <taxon>Panicoideae</taxon>
        <taxon>Panicodae</taxon>
        <taxon>Paniceae</taxon>
        <taxon>Cenchrinae</taxon>
        <taxon>Setaria</taxon>
    </lineage>
</organism>
<reference evidence="1" key="1">
    <citation type="journal article" date="2012" name="Nat. Biotechnol.">
        <title>Reference genome sequence of the model plant Setaria.</title>
        <authorList>
            <person name="Bennetzen J.L."/>
            <person name="Schmutz J."/>
            <person name="Wang H."/>
            <person name="Percifield R."/>
            <person name="Hawkins J."/>
            <person name="Pontaroli A.C."/>
            <person name="Estep M."/>
            <person name="Feng L."/>
            <person name="Vaughn J.N."/>
            <person name="Grimwood J."/>
            <person name="Jenkins J."/>
            <person name="Barry K."/>
            <person name="Lindquist E."/>
            <person name="Hellsten U."/>
            <person name="Deshpande S."/>
            <person name="Wang X."/>
            <person name="Wu X."/>
            <person name="Mitros T."/>
            <person name="Triplett J."/>
            <person name="Yang X."/>
            <person name="Ye C.Y."/>
            <person name="Mauro-Herrera M."/>
            <person name="Wang L."/>
            <person name="Li P."/>
            <person name="Sharma M."/>
            <person name="Sharma R."/>
            <person name="Ronald P.C."/>
            <person name="Panaud O."/>
            <person name="Kellogg E.A."/>
            <person name="Brutnell T.P."/>
            <person name="Doust A.N."/>
            <person name="Tuskan G.A."/>
            <person name="Rokhsar D."/>
            <person name="Devos K.M."/>
        </authorList>
    </citation>
    <scope>NUCLEOTIDE SEQUENCE [LARGE SCALE GENOMIC DNA]</scope>
    <source>
        <strain evidence="1">Yugu1</strain>
    </source>
</reference>
<dbReference type="AlphaFoldDB" id="A0A368PXQ5"/>
<dbReference type="EMBL" id="CM003529">
    <property type="protein sequence ID" value="RCV10429.1"/>
    <property type="molecule type" value="Genomic_DNA"/>
</dbReference>
<gene>
    <name evidence="1" type="ORF">SETIT_2G111500v2</name>
</gene>
<accession>A0A368PXQ5</accession>
<reference evidence="1" key="2">
    <citation type="submission" date="2015-07" db="EMBL/GenBank/DDBJ databases">
        <authorList>
            <person name="Noorani M."/>
        </authorList>
    </citation>
    <scope>NUCLEOTIDE SEQUENCE</scope>
    <source>
        <strain evidence="1">Yugu1</strain>
    </source>
</reference>
<proteinExistence type="predicted"/>
<sequence length="105" mass="11685">MEKGAEELIAGRDDLLCSSILYSPAHVIFLLQSYATAPISCPSNVLMLTKTRPQEETPPELCSKKLPCFESGSGQEFHRLLEFNALTGPPREAWQYASMSLCQHK</sequence>
<evidence type="ECO:0000313" key="1">
    <source>
        <dbReference type="EMBL" id="RCV10429.1"/>
    </source>
</evidence>
<protein>
    <submittedName>
        <fullName evidence="1">Uncharacterized protein</fullName>
    </submittedName>
</protein>